<protein>
    <submittedName>
        <fullName evidence="1">Uncharacterized protein</fullName>
    </submittedName>
</protein>
<organism evidence="1 2">
    <name type="scientific">Paspalum notatum var. saurae</name>
    <dbReference type="NCBI Taxonomy" id="547442"/>
    <lineage>
        <taxon>Eukaryota</taxon>
        <taxon>Viridiplantae</taxon>
        <taxon>Streptophyta</taxon>
        <taxon>Embryophyta</taxon>
        <taxon>Tracheophyta</taxon>
        <taxon>Spermatophyta</taxon>
        <taxon>Magnoliopsida</taxon>
        <taxon>Liliopsida</taxon>
        <taxon>Poales</taxon>
        <taxon>Poaceae</taxon>
        <taxon>PACMAD clade</taxon>
        <taxon>Panicoideae</taxon>
        <taxon>Andropogonodae</taxon>
        <taxon>Paspaleae</taxon>
        <taxon>Paspalinae</taxon>
        <taxon>Paspalum</taxon>
    </lineage>
</organism>
<gene>
    <name evidence="1" type="ORF">U9M48_013656</name>
</gene>
<dbReference type="PANTHER" id="PTHR36617">
    <property type="entry name" value="PROTEIN, PUTATIVE-RELATED"/>
    <property type="match status" value="1"/>
</dbReference>
<dbReference type="PANTHER" id="PTHR36617:SF5">
    <property type="entry name" value="OS05G0421675 PROTEIN"/>
    <property type="match status" value="1"/>
</dbReference>
<reference evidence="1 2" key="1">
    <citation type="submission" date="2024-02" db="EMBL/GenBank/DDBJ databases">
        <title>High-quality chromosome-scale genome assembly of Pensacola bahiagrass (Paspalum notatum Flugge var. saurae).</title>
        <authorList>
            <person name="Vega J.M."/>
            <person name="Podio M."/>
            <person name="Orjuela J."/>
            <person name="Siena L.A."/>
            <person name="Pessino S.C."/>
            <person name="Combes M.C."/>
            <person name="Mariac C."/>
            <person name="Albertini E."/>
            <person name="Pupilli F."/>
            <person name="Ortiz J.P.A."/>
            <person name="Leblanc O."/>
        </authorList>
    </citation>
    <scope>NUCLEOTIDE SEQUENCE [LARGE SCALE GENOMIC DNA]</scope>
    <source>
        <strain evidence="1">R1</strain>
        <tissue evidence="1">Leaf</tissue>
    </source>
</reference>
<evidence type="ECO:0000313" key="2">
    <source>
        <dbReference type="Proteomes" id="UP001341281"/>
    </source>
</evidence>
<dbReference type="Proteomes" id="UP001341281">
    <property type="component" value="Chromosome 03"/>
</dbReference>
<dbReference type="AlphaFoldDB" id="A0AAQ3T146"/>
<evidence type="ECO:0000313" key="1">
    <source>
        <dbReference type="EMBL" id="WVZ64087.1"/>
    </source>
</evidence>
<keyword evidence="2" id="KW-1185">Reference proteome</keyword>
<name>A0AAQ3T146_PASNO</name>
<sequence length="142" mass="16494">MVLTSDGTWQQLLRNKYLGAKPLVQVKQDFLHFGTFKIKNGSHLEGQGLKDQYSGLYSITRKKFITIAEALTDTETIFSWRRTLFGSRLVAWNELCSRIANIQLTQEDDTFHWNLIQSGQFFVKSHYQALIKNEVPNLNKRL</sequence>
<proteinExistence type="predicted"/>
<accession>A0AAQ3T146</accession>
<dbReference type="EMBL" id="CP144747">
    <property type="protein sequence ID" value="WVZ64087.1"/>
    <property type="molecule type" value="Genomic_DNA"/>
</dbReference>